<dbReference type="SUPFAM" id="SSF52743">
    <property type="entry name" value="Subtilisin-like"/>
    <property type="match status" value="1"/>
</dbReference>
<evidence type="ECO:0000256" key="2">
    <source>
        <dbReference type="ARBA" id="ARBA00022670"/>
    </source>
</evidence>
<gene>
    <name evidence="9" type="ORF">RWD45_18400</name>
</gene>
<evidence type="ECO:0000313" key="10">
    <source>
        <dbReference type="Proteomes" id="UP001275315"/>
    </source>
</evidence>
<keyword evidence="10" id="KW-1185">Reference proteome</keyword>
<protein>
    <submittedName>
        <fullName evidence="9">Fn3-like domain-containing protein</fullName>
    </submittedName>
</protein>
<proteinExistence type="inferred from homology"/>
<evidence type="ECO:0000256" key="6">
    <source>
        <dbReference type="PROSITE-ProRule" id="PRU01240"/>
    </source>
</evidence>
<name>A0ABU5CUV5_9BACI</name>
<keyword evidence="4" id="KW-0378">Hydrolase</keyword>
<evidence type="ECO:0000256" key="3">
    <source>
        <dbReference type="ARBA" id="ARBA00022729"/>
    </source>
</evidence>
<dbReference type="Pfam" id="PF06280">
    <property type="entry name" value="fn3_5"/>
    <property type="match status" value="1"/>
</dbReference>
<comment type="caution">
    <text evidence="6">Lacks conserved residue(s) required for the propagation of feature annotation.</text>
</comment>
<dbReference type="Gene3D" id="3.40.50.200">
    <property type="entry name" value="Peptidase S8/S53 domain"/>
    <property type="match status" value="1"/>
</dbReference>
<evidence type="ECO:0000313" key="9">
    <source>
        <dbReference type="EMBL" id="MDY0410160.1"/>
    </source>
</evidence>
<keyword evidence="5" id="KW-0720">Serine protease</keyword>
<evidence type="ECO:0000256" key="1">
    <source>
        <dbReference type="ARBA" id="ARBA00011073"/>
    </source>
</evidence>
<dbReference type="Pfam" id="PF00082">
    <property type="entry name" value="Peptidase_S8"/>
    <property type="match status" value="1"/>
</dbReference>
<evidence type="ECO:0000259" key="8">
    <source>
        <dbReference type="Pfam" id="PF06280"/>
    </source>
</evidence>
<dbReference type="PROSITE" id="PS51892">
    <property type="entry name" value="SUBTILASE"/>
    <property type="match status" value="1"/>
</dbReference>
<dbReference type="InterPro" id="IPR010435">
    <property type="entry name" value="C5a/SBT2-like_Fn3"/>
</dbReference>
<evidence type="ECO:0000256" key="5">
    <source>
        <dbReference type="ARBA" id="ARBA00022825"/>
    </source>
</evidence>
<sequence>MSGTSMASPSVAGGAALVLQSLYEKGLDKTEDAALQAKIALMNTSKIVNQPGTTIPYSPRKQGAGLMQINDAIQTPVLVKDQNAPLEEGGSVALKEIKGNTAQFLLDIEALSDQKLEYDVYVDVLTDETETMEFDLNGDGKVDESHEYLTLHTKRVEGATVMVNGSIASHDKGAKVLVTPNNNVKLYVNIFLPNNMKKNSFVEGYVRLVPKDPKQSPELTIPYMGFYGEWDAQPNIDPSPWEDEHFLGFTVLWDDMTDLPLGFNLETGDFDIEKIAISSLSAAPGVYSTFTALRNLEKTEMYIEDKQGKKLLELGDFSEFTGVPWKFSKNILPYEDNFYGGYLWEVADDEGNFVPDEDYQYVIESTLDYEGAKPQVVKMPIKVDSIAPSIRDIQVEPKDGKYEISFKAEDNKNGSGYYGALLYIDGQYTPLDPGKKSHIVDTEPTSVIVMAQDYAYNTSIEVWGDPSYVDQYILVSWFTAYGTAGVNEDNPLEIMGFAANRLKWTVVIEDSEGNQIDSFIEERQHSLRTTWTPKSDVPDGQYKAYAIVEDAEGFKVTTEEIPFKITRSEK</sequence>
<reference evidence="9 10" key="1">
    <citation type="submission" date="2023-10" db="EMBL/GenBank/DDBJ databases">
        <title>Virgibacillus soli CC-YMP-6 genome.</title>
        <authorList>
            <person name="Miliotis G."/>
            <person name="Sengupta P."/>
            <person name="Hameed A."/>
            <person name="Chuvochina M."/>
            <person name="Mcdonagh F."/>
            <person name="Simpson A.C."/>
            <person name="Singh N.K."/>
            <person name="Rekha P.D."/>
            <person name="Raman K."/>
            <person name="Hugenholtz P."/>
            <person name="Venkateswaran K."/>
        </authorList>
    </citation>
    <scope>NUCLEOTIDE SEQUENCE [LARGE SCALE GENOMIC DNA]</scope>
    <source>
        <strain evidence="9 10">CC-YMP-6</strain>
    </source>
</reference>
<dbReference type="InterPro" id="IPR023828">
    <property type="entry name" value="Peptidase_S8_Ser-AS"/>
</dbReference>
<feature type="domain" description="Peptidase S8/S53" evidence="7">
    <location>
        <begin position="1"/>
        <end position="65"/>
    </location>
</feature>
<feature type="domain" description="C5a peptidase/Subtilisin-like protease SBT2-like Fn3-like" evidence="8">
    <location>
        <begin position="92"/>
        <end position="224"/>
    </location>
</feature>
<dbReference type="Gene3D" id="2.60.40.1710">
    <property type="entry name" value="Subtilisin-like superfamily"/>
    <property type="match status" value="1"/>
</dbReference>
<comment type="similarity">
    <text evidence="1 6">Belongs to the peptidase S8 family.</text>
</comment>
<evidence type="ECO:0000259" key="7">
    <source>
        <dbReference type="Pfam" id="PF00082"/>
    </source>
</evidence>
<comment type="caution">
    <text evidence="9">The sequence shown here is derived from an EMBL/GenBank/DDBJ whole genome shotgun (WGS) entry which is preliminary data.</text>
</comment>
<dbReference type="InterPro" id="IPR000209">
    <property type="entry name" value="Peptidase_S8/S53_dom"/>
</dbReference>
<organism evidence="9 10">
    <name type="scientific">Paracerasibacillus soli</name>
    <dbReference type="NCBI Taxonomy" id="480284"/>
    <lineage>
        <taxon>Bacteria</taxon>
        <taxon>Bacillati</taxon>
        <taxon>Bacillota</taxon>
        <taxon>Bacilli</taxon>
        <taxon>Bacillales</taxon>
        <taxon>Bacillaceae</taxon>
        <taxon>Paracerasibacillus</taxon>
    </lineage>
</organism>
<dbReference type="EMBL" id="JAWDIQ010000003">
    <property type="protein sequence ID" value="MDY0410160.1"/>
    <property type="molecule type" value="Genomic_DNA"/>
</dbReference>
<dbReference type="Proteomes" id="UP001275315">
    <property type="component" value="Unassembled WGS sequence"/>
</dbReference>
<dbReference type="RefSeq" id="WP_320381026.1">
    <property type="nucleotide sequence ID" value="NZ_JAWDIQ010000003.1"/>
</dbReference>
<dbReference type="PROSITE" id="PS00138">
    <property type="entry name" value="SUBTILASE_SER"/>
    <property type="match status" value="1"/>
</dbReference>
<evidence type="ECO:0000256" key="4">
    <source>
        <dbReference type="ARBA" id="ARBA00022801"/>
    </source>
</evidence>
<keyword evidence="3" id="KW-0732">Signal</keyword>
<dbReference type="InterPro" id="IPR036852">
    <property type="entry name" value="Peptidase_S8/S53_dom_sf"/>
</dbReference>
<keyword evidence="2" id="KW-0645">Protease</keyword>
<accession>A0ABU5CUV5</accession>